<protein>
    <submittedName>
        <fullName evidence="1">Alkaline phosphatase family protein</fullName>
    </submittedName>
</protein>
<sequence length="427" mass="45437">MVYHGLMNNPRRRRAILIICDGLGAEWISEARTPTLARLLADRLRAGDHRAVFPSVTRVSAASIATGCFPGRHGLEGNQMALVEDGRIVVHNVGAPSFRQTMRRVTGRTLRVPTMAERLAPSGGQVAYSNVSPGAAYFLDPDHFGTVLHRAGSFGPGGAPLNGPAHLDVSHDLDGDIQMTRRFCDEVVPADGFRLAILWLANPDLTLHHDPLGSPEHLHALEVTDGLVAKVIETVDAHEDRFDTLLVVGSDHGHETIARSVHVGQWLAAQGLEAELKEGRIGVASQGTSALIYAADDARTALADLLPTMARQPWAGSILTGDALAATGLTGETLFAAVDTTRHDERNGFGVRGTRWLVEDGEGTPDIGCGHHGGLGPSETRPFLTFMHPDFAPGEAARPTSLVDIAPTILGFLGVRPEGMDGAPIST</sequence>
<dbReference type="EMBL" id="JAHOPB010000003">
    <property type="protein sequence ID" value="MBU8876755.1"/>
    <property type="molecule type" value="Genomic_DNA"/>
</dbReference>
<evidence type="ECO:0000313" key="1">
    <source>
        <dbReference type="EMBL" id="MBU8876755.1"/>
    </source>
</evidence>
<accession>A0ABS6IRT6</accession>
<dbReference type="InterPro" id="IPR002591">
    <property type="entry name" value="Phosphodiest/P_Trfase"/>
</dbReference>
<reference evidence="1 2" key="1">
    <citation type="submission" date="2021-06" db="EMBL/GenBank/DDBJ databases">
        <authorList>
            <person name="Lee D.H."/>
        </authorList>
    </citation>
    <scope>NUCLEOTIDE SEQUENCE [LARGE SCALE GENOMIC DNA]</scope>
    <source>
        <strain evidence="1 2">MMS21-HV4-11</strain>
    </source>
</reference>
<dbReference type="Pfam" id="PF01663">
    <property type="entry name" value="Phosphodiest"/>
    <property type="match status" value="1"/>
</dbReference>
<keyword evidence="2" id="KW-1185">Reference proteome</keyword>
<dbReference type="PANTHER" id="PTHR10151:SF120">
    <property type="entry name" value="BIS(5'-ADENOSYL)-TRIPHOSPHATASE"/>
    <property type="match status" value="1"/>
</dbReference>
<proteinExistence type="predicted"/>
<comment type="caution">
    <text evidence="1">The sequence shown here is derived from an EMBL/GenBank/DDBJ whole genome shotgun (WGS) entry which is preliminary data.</text>
</comment>
<dbReference type="PANTHER" id="PTHR10151">
    <property type="entry name" value="ECTONUCLEOTIDE PYROPHOSPHATASE/PHOSPHODIESTERASE"/>
    <property type="match status" value="1"/>
</dbReference>
<evidence type="ECO:0000313" key="2">
    <source>
        <dbReference type="Proteomes" id="UP000727907"/>
    </source>
</evidence>
<organism evidence="1 2">
    <name type="scientific">Reyranella humidisoli</name>
    <dbReference type="NCBI Taxonomy" id="2849149"/>
    <lineage>
        <taxon>Bacteria</taxon>
        <taxon>Pseudomonadati</taxon>
        <taxon>Pseudomonadota</taxon>
        <taxon>Alphaproteobacteria</taxon>
        <taxon>Hyphomicrobiales</taxon>
        <taxon>Reyranellaceae</taxon>
        <taxon>Reyranella</taxon>
    </lineage>
</organism>
<dbReference type="RefSeq" id="WP_216965904.1">
    <property type="nucleotide sequence ID" value="NZ_JAHOPB010000003.1"/>
</dbReference>
<gene>
    <name evidence="1" type="ORF">KQ910_23470</name>
</gene>
<name>A0ABS6IRT6_9HYPH</name>
<dbReference type="Proteomes" id="UP000727907">
    <property type="component" value="Unassembled WGS sequence"/>
</dbReference>